<evidence type="ECO:0000259" key="5">
    <source>
        <dbReference type="PROSITE" id="PS50931"/>
    </source>
</evidence>
<feature type="domain" description="HTH lysR-type" evidence="5">
    <location>
        <begin position="1"/>
        <end position="58"/>
    </location>
</feature>
<dbReference type="Proteomes" id="UP000214973">
    <property type="component" value="Chromosome 1"/>
</dbReference>
<dbReference type="CDD" id="cd05466">
    <property type="entry name" value="PBP2_LTTR_substrate"/>
    <property type="match status" value="1"/>
</dbReference>
<dbReference type="GO" id="GO:0000976">
    <property type="term" value="F:transcription cis-regulatory region binding"/>
    <property type="evidence" value="ECO:0007669"/>
    <property type="project" value="TreeGrafter"/>
</dbReference>
<comment type="similarity">
    <text evidence="1">Belongs to the LysR transcriptional regulatory family.</text>
</comment>
<evidence type="ECO:0000256" key="3">
    <source>
        <dbReference type="ARBA" id="ARBA00023125"/>
    </source>
</evidence>
<sequence>MDDREWRTFVTVVNERNITRAAETLFLSQPALSYRLRHMEKALGHSLLLRNADGIALTAQGEIFYEYCKRMLQEQETLGNAMNSASGKIQGTLKIASSINFADYELPTLLQSFREQYPDVHIQVKTAFSHQVVKMFNTGDCMVAFARGGYEVSGESELLLKEPYCLAYKELVAPESLEKVPFIRYQTDASVANIIENWCAEHFEGPPMVAMEVNSMSTCRHFVRAGLGWSILTYMGLGSCKDKDIYVSPLRSREGQYITRDTNMVYTKDAANLVAVKTFIEYVRNYYKKHTVVDKSIFREYKA</sequence>
<dbReference type="PROSITE" id="PS50931">
    <property type="entry name" value="HTH_LYSR"/>
    <property type="match status" value="1"/>
</dbReference>
<accession>A0A239ZKY1</accession>
<dbReference type="GO" id="GO:0003700">
    <property type="term" value="F:DNA-binding transcription factor activity"/>
    <property type="evidence" value="ECO:0007669"/>
    <property type="project" value="InterPro"/>
</dbReference>
<dbReference type="EMBL" id="LT906470">
    <property type="protein sequence ID" value="SNV72001.1"/>
    <property type="molecule type" value="Genomic_DNA"/>
</dbReference>
<evidence type="ECO:0000256" key="1">
    <source>
        <dbReference type="ARBA" id="ARBA00009437"/>
    </source>
</evidence>
<keyword evidence="4" id="KW-0804">Transcription</keyword>
<dbReference type="PRINTS" id="PR00039">
    <property type="entry name" value="HTHLYSR"/>
</dbReference>
<dbReference type="PANTHER" id="PTHR30126">
    <property type="entry name" value="HTH-TYPE TRANSCRIPTIONAL REGULATOR"/>
    <property type="match status" value="1"/>
</dbReference>
<dbReference type="AlphaFoldDB" id="A0A239ZKY1"/>
<dbReference type="InterPro" id="IPR000847">
    <property type="entry name" value="LysR_HTH_N"/>
</dbReference>
<keyword evidence="3" id="KW-0238">DNA-binding</keyword>
<dbReference type="SUPFAM" id="SSF46785">
    <property type="entry name" value="Winged helix' DNA-binding domain"/>
    <property type="match status" value="1"/>
</dbReference>
<dbReference type="Gene3D" id="1.10.10.10">
    <property type="entry name" value="Winged helix-like DNA-binding domain superfamily/Winged helix DNA-binding domain"/>
    <property type="match status" value="1"/>
</dbReference>
<evidence type="ECO:0000313" key="7">
    <source>
        <dbReference type="Proteomes" id="UP000214973"/>
    </source>
</evidence>
<dbReference type="Pfam" id="PF03466">
    <property type="entry name" value="LysR_substrate"/>
    <property type="match status" value="1"/>
</dbReference>
<keyword evidence="2" id="KW-0805">Transcription regulation</keyword>
<dbReference type="FunFam" id="1.10.10.10:FF:000001">
    <property type="entry name" value="LysR family transcriptional regulator"/>
    <property type="match status" value="1"/>
</dbReference>
<dbReference type="Gene3D" id="3.40.190.290">
    <property type="match status" value="1"/>
</dbReference>
<reference evidence="6 7" key="1">
    <citation type="submission" date="2017-06" db="EMBL/GenBank/DDBJ databases">
        <authorList>
            <consortium name="Pathogen Informatics"/>
        </authorList>
    </citation>
    <scope>NUCLEOTIDE SEQUENCE [LARGE SCALE GENOMIC DNA]</scope>
    <source>
        <strain evidence="6 7">NCTC12018</strain>
    </source>
</reference>
<evidence type="ECO:0000256" key="4">
    <source>
        <dbReference type="ARBA" id="ARBA00023163"/>
    </source>
</evidence>
<dbReference type="RefSeq" id="WP_095066363.1">
    <property type="nucleotide sequence ID" value="NZ_LT906470.1"/>
</dbReference>
<protein>
    <submittedName>
        <fullName evidence="6">Cyn operon transcriptional activator</fullName>
    </submittedName>
</protein>
<dbReference type="SUPFAM" id="SSF53850">
    <property type="entry name" value="Periplasmic binding protein-like II"/>
    <property type="match status" value="1"/>
</dbReference>
<dbReference type="InterPro" id="IPR036390">
    <property type="entry name" value="WH_DNA-bd_sf"/>
</dbReference>
<organism evidence="6 7">
    <name type="scientific">Veillonella rodentium</name>
    <dbReference type="NCBI Taxonomy" id="248315"/>
    <lineage>
        <taxon>Bacteria</taxon>
        <taxon>Bacillati</taxon>
        <taxon>Bacillota</taxon>
        <taxon>Negativicutes</taxon>
        <taxon>Veillonellales</taxon>
        <taxon>Veillonellaceae</taxon>
        <taxon>Veillonella</taxon>
    </lineage>
</organism>
<gene>
    <name evidence="6" type="primary">cynR_2</name>
    <name evidence="6" type="ORF">SAMEA44547418_01489</name>
</gene>
<proteinExistence type="inferred from homology"/>
<dbReference type="PANTHER" id="PTHR30126:SF78">
    <property type="entry name" value="HTH LYSR-TYPE DOMAIN-CONTAINING PROTEIN"/>
    <property type="match status" value="1"/>
</dbReference>
<evidence type="ECO:0000313" key="6">
    <source>
        <dbReference type="EMBL" id="SNV72001.1"/>
    </source>
</evidence>
<dbReference type="InterPro" id="IPR005119">
    <property type="entry name" value="LysR_subst-bd"/>
</dbReference>
<dbReference type="Pfam" id="PF00126">
    <property type="entry name" value="HTH_1"/>
    <property type="match status" value="1"/>
</dbReference>
<keyword evidence="7" id="KW-1185">Reference proteome</keyword>
<name>A0A239ZKY1_9FIRM</name>
<dbReference type="InterPro" id="IPR036388">
    <property type="entry name" value="WH-like_DNA-bd_sf"/>
</dbReference>
<evidence type="ECO:0000256" key="2">
    <source>
        <dbReference type="ARBA" id="ARBA00023015"/>
    </source>
</evidence>
<dbReference type="KEGG" id="vrm:44547418_01489"/>